<evidence type="ECO:0000313" key="3">
    <source>
        <dbReference type="Proteomes" id="UP000016930"/>
    </source>
</evidence>
<keyword evidence="3" id="KW-1185">Reference proteome</keyword>
<organism evidence="2 3">
    <name type="scientific">Ceriporiopsis subvermispora (strain B)</name>
    <name type="common">White-rot fungus</name>
    <name type="synonym">Gelatoporia subvermispora</name>
    <dbReference type="NCBI Taxonomy" id="914234"/>
    <lineage>
        <taxon>Eukaryota</taxon>
        <taxon>Fungi</taxon>
        <taxon>Dikarya</taxon>
        <taxon>Basidiomycota</taxon>
        <taxon>Agaricomycotina</taxon>
        <taxon>Agaricomycetes</taxon>
        <taxon>Polyporales</taxon>
        <taxon>Gelatoporiaceae</taxon>
        <taxon>Gelatoporia</taxon>
    </lineage>
</organism>
<name>M2PYP6_CERS8</name>
<feature type="compositionally biased region" description="Basic and acidic residues" evidence="1">
    <location>
        <begin position="136"/>
        <end position="162"/>
    </location>
</feature>
<proteinExistence type="predicted"/>
<accession>M2PYP6</accession>
<dbReference type="Proteomes" id="UP000016930">
    <property type="component" value="Unassembled WGS sequence"/>
</dbReference>
<dbReference type="HOGENOM" id="CLU_022336_0_0_1"/>
<feature type="region of interest" description="Disordered" evidence="1">
    <location>
        <begin position="1"/>
        <end position="23"/>
    </location>
</feature>
<feature type="compositionally biased region" description="Low complexity" evidence="1">
    <location>
        <begin position="476"/>
        <end position="498"/>
    </location>
</feature>
<evidence type="ECO:0000256" key="1">
    <source>
        <dbReference type="SAM" id="MobiDB-lite"/>
    </source>
</evidence>
<feature type="compositionally biased region" description="Basic and acidic residues" evidence="1">
    <location>
        <begin position="10"/>
        <end position="23"/>
    </location>
</feature>
<evidence type="ECO:0000313" key="2">
    <source>
        <dbReference type="EMBL" id="EMD42014.1"/>
    </source>
</evidence>
<feature type="region of interest" description="Disordered" evidence="1">
    <location>
        <begin position="132"/>
        <end position="278"/>
    </location>
</feature>
<feature type="compositionally biased region" description="Low complexity" evidence="1">
    <location>
        <begin position="206"/>
        <end position="224"/>
    </location>
</feature>
<feature type="region of interest" description="Disordered" evidence="1">
    <location>
        <begin position="449"/>
        <end position="501"/>
    </location>
</feature>
<dbReference type="OrthoDB" id="2333993at2759"/>
<gene>
    <name evidence="2" type="ORF">CERSUDRAFT_79616</name>
</gene>
<dbReference type="AlphaFoldDB" id="M2PYP6"/>
<feature type="compositionally biased region" description="Basic and acidic residues" evidence="1">
    <location>
        <begin position="169"/>
        <end position="188"/>
    </location>
</feature>
<sequence length="588" mass="65014">MRTSTSRMSYDQEKPLDVSHDDPDATFIHPPFKDFPSAESYPGGLTYAILAMNKEWFLDPLDFKYADEVNPNTNAITYPTELEPPRGWWGMPEAYPDHCEEPTLRCTFCRRKYSGRNAKSMWRRHVYEKHKIGMPNRRDAHNAERKSRGANKENRDKREGARSKRKKARFDSGDERDSTVPPPPRDENEPPPPPVSCAPALLRDGSPPSNELSFSSSINASSTPPATPGCSPKKRSIFPTPIKLVPESPYNPLQTPSFRHSPARLPSDQPWRFPSPSHPLHSNAHELSLCMLVKGEASPTVSGLDVSPVVIVPASERKKRSIFSSPFAPLSSPMKEVPLEFDILDRISDFPRPSPRRLFWDSPGPSRKPERLPHLQRTIAESPLRREVLSLEDKPVTEAGLAPKSTLSFSPGFKRSISSPALMGPIELQGEDPFATDLLPAWIDLDGNANDSSFEHSPPPQSDVDVEESPVMRSTLPPSQQSLPQLSQSSSSSSSSSSKGSISGLFSMSAGLMDAFLSGGKSARSKGYAHDVAGSDDSMDLEAGRALGSPVQVGKKTRRLSLSLDAMDEDADMMLQPRKRRRTISERT</sequence>
<protein>
    <submittedName>
        <fullName evidence="2">Uncharacterized protein</fullName>
    </submittedName>
</protein>
<reference evidence="2 3" key="1">
    <citation type="journal article" date="2012" name="Proc. Natl. Acad. Sci. U.S.A.">
        <title>Comparative genomics of Ceriporiopsis subvermispora and Phanerochaete chrysosporium provide insight into selective ligninolysis.</title>
        <authorList>
            <person name="Fernandez-Fueyo E."/>
            <person name="Ruiz-Duenas F.J."/>
            <person name="Ferreira P."/>
            <person name="Floudas D."/>
            <person name="Hibbett D.S."/>
            <person name="Canessa P."/>
            <person name="Larrondo L.F."/>
            <person name="James T.Y."/>
            <person name="Seelenfreund D."/>
            <person name="Lobos S."/>
            <person name="Polanco R."/>
            <person name="Tello M."/>
            <person name="Honda Y."/>
            <person name="Watanabe T."/>
            <person name="Watanabe T."/>
            <person name="Ryu J.S."/>
            <person name="Kubicek C.P."/>
            <person name="Schmoll M."/>
            <person name="Gaskell J."/>
            <person name="Hammel K.E."/>
            <person name="St John F.J."/>
            <person name="Vanden Wymelenberg A."/>
            <person name="Sabat G."/>
            <person name="Splinter BonDurant S."/>
            <person name="Syed K."/>
            <person name="Yadav J.S."/>
            <person name="Doddapaneni H."/>
            <person name="Subramanian V."/>
            <person name="Lavin J.L."/>
            <person name="Oguiza J.A."/>
            <person name="Perez G."/>
            <person name="Pisabarro A.G."/>
            <person name="Ramirez L."/>
            <person name="Santoyo F."/>
            <person name="Master E."/>
            <person name="Coutinho P.M."/>
            <person name="Henrissat B."/>
            <person name="Lombard V."/>
            <person name="Magnuson J.K."/>
            <person name="Kuees U."/>
            <person name="Hori C."/>
            <person name="Igarashi K."/>
            <person name="Samejima M."/>
            <person name="Held B.W."/>
            <person name="Barry K.W."/>
            <person name="LaButti K.M."/>
            <person name="Lapidus A."/>
            <person name="Lindquist E.A."/>
            <person name="Lucas S.M."/>
            <person name="Riley R."/>
            <person name="Salamov A.A."/>
            <person name="Hoffmeister D."/>
            <person name="Schwenk D."/>
            <person name="Hadar Y."/>
            <person name="Yarden O."/>
            <person name="de Vries R.P."/>
            <person name="Wiebenga A."/>
            <person name="Stenlid J."/>
            <person name="Eastwood D."/>
            <person name="Grigoriev I.V."/>
            <person name="Berka R.M."/>
            <person name="Blanchette R.A."/>
            <person name="Kersten P."/>
            <person name="Martinez A.T."/>
            <person name="Vicuna R."/>
            <person name="Cullen D."/>
        </authorList>
    </citation>
    <scope>NUCLEOTIDE SEQUENCE [LARGE SCALE GENOMIC DNA]</scope>
    <source>
        <strain evidence="2 3">B</strain>
    </source>
</reference>
<dbReference type="EMBL" id="KB445791">
    <property type="protein sequence ID" value="EMD42014.1"/>
    <property type="molecule type" value="Genomic_DNA"/>
</dbReference>